<proteinExistence type="predicted"/>
<sequence>MDYKDEVSGPSSVFLDIKQVSEFKGKNNGELIPSNFFSTNLQTIHESIENFVCDNKNLINSLKQLESAFETNIGLFEDLIINSDLISSLIQILTKIKDMFALNNSKDQSNFWPDQTKLIFIENHIFNLFKILSSASNPIIRLILSDNSLFDHLVELDQTIKYTEQGKLYFLIFHLYFQKFSNISYTYTFPENSIYQISLVGSTDNVFHGNVMDSFMLTFFEDVIKNSNLSEKDMSYLLTAIIFGVGNFANFERFESACHILKLLFHKYYVSVLEFIGEDPNYTYPLTMFSMKMHSLLKYNSKLKHEPVICSLIDELFKCVQDDQMKKDVMSKFEPELLYKTLKKSDAKHCDVSSLFNLISHHFTLKKLTTDTFASDGGYDLLYDFLNDCTFSSRLAILRLLCDISDLYGWPLMPEKSFSLFLENCFDILTVNDTEVAKIFYKGFHNALKVNDKVFHKKVMDIYNALNGMDQLLNDLLNNGSEEVRTLVYDILAIINDDKEVE</sequence>
<protein>
    <submittedName>
        <fullName evidence="1">Uncharacterized protein</fullName>
    </submittedName>
</protein>
<dbReference type="EMBL" id="JAPFFF010000023">
    <property type="protein sequence ID" value="KAK8852760.1"/>
    <property type="molecule type" value="Genomic_DNA"/>
</dbReference>
<gene>
    <name evidence="1" type="ORF">M9Y10_017750</name>
</gene>
<dbReference type="Proteomes" id="UP001470230">
    <property type="component" value="Unassembled WGS sequence"/>
</dbReference>
<comment type="caution">
    <text evidence="1">The sequence shown here is derived from an EMBL/GenBank/DDBJ whole genome shotgun (WGS) entry which is preliminary data.</text>
</comment>
<accession>A0ABR2HVF7</accession>
<dbReference type="InterPro" id="IPR016024">
    <property type="entry name" value="ARM-type_fold"/>
</dbReference>
<dbReference type="SUPFAM" id="SSF48371">
    <property type="entry name" value="ARM repeat"/>
    <property type="match status" value="1"/>
</dbReference>
<evidence type="ECO:0000313" key="1">
    <source>
        <dbReference type="EMBL" id="KAK8852760.1"/>
    </source>
</evidence>
<reference evidence="1 2" key="1">
    <citation type="submission" date="2024-04" db="EMBL/GenBank/DDBJ databases">
        <title>Tritrichomonas musculus Genome.</title>
        <authorList>
            <person name="Alves-Ferreira E."/>
            <person name="Grigg M."/>
            <person name="Lorenzi H."/>
            <person name="Galac M."/>
        </authorList>
    </citation>
    <scope>NUCLEOTIDE SEQUENCE [LARGE SCALE GENOMIC DNA]</scope>
    <source>
        <strain evidence="1 2">EAF2021</strain>
    </source>
</reference>
<evidence type="ECO:0000313" key="2">
    <source>
        <dbReference type="Proteomes" id="UP001470230"/>
    </source>
</evidence>
<name>A0ABR2HVF7_9EUKA</name>
<keyword evidence="2" id="KW-1185">Reference proteome</keyword>
<organism evidence="1 2">
    <name type="scientific">Tritrichomonas musculus</name>
    <dbReference type="NCBI Taxonomy" id="1915356"/>
    <lineage>
        <taxon>Eukaryota</taxon>
        <taxon>Metamonada</taxon>
        <taxon>Parabasalia</taxon>
        <taxon>Tritrichomonadida</taxon>
        <taxon>Tritrichomonadidae</taxon>
        <taxon>Tritrichomonas</taxon>
    </lineage>
</organism>